<dbReference type="AlphaFoldDB" id="A0A5Q0THI6"/>
<feature type="signal peptide" evidence="1">
    <location>
        <begin position="1"/>
        <end position="27"/>
    </location>
</feature>
<keyword evidence="3" id="KW-1185">Reference proteome</keyword>
<dbReference type="Proteomes" id="UP000348942">
    <property type="component" value="Chromosome 2"/>
</dbReference>
<feature type="chain" id="PRO_5024306531" evidence="1">
    <location>
        <begin position="28"/>
        <end position="215"/>
    </location>
</feature>
<organism evidence="2 3">
    <name type="scientific">Vibrio algicola</name>
    <dbReference type="NCBI Taxonomy" id="2662262"/>
    <lineage>
        <taxon>Bacteria</taxon>
        <taxon>Pseudomonadati</taxon>
        <taxon>Pseudomonadota</taxon>
        <taxon>Gammaproteobacteria</taxon>
        <taxon>Vibrionales</taxon>
        <taxon>Vibrionaceae</taxon>
        <taxon>Vibrio</taxon>
    </lineage>
</organism>
<sequence length="215" mass="23475">MLKRFSTSLLAVSSSLILCMVPLSASANTTQVGTFTLDNGAQVVLKDDFTWEYVLTKKEPVSSKNKTQTSVIAAPVAGAASAKVATTSSSMTKESLTTQAMANPSLLGQTAKNGIAVSLAKTQWDGNKLGLTFNLASTSSDSMVTVLINADFYNDQGVKLQQQELQVWQAIKRMPETYLRKGETRQSKVVWVEGIDKSQWKKQLMTLKITELDTW</sequence>
<evidence type="ECO:0000256" key="1">
    <source>
        <dbReference type="SAM" id="SignalP"/>
    </source>
</evidence>
<accession>A0A5Q0THI6</accession>
<dbReference type="InterPro" id="IPR021501">
    <property type="entry name" value="DUF3157"/>
</dbReference>
<reference evidence="2 3" key="1">
    <citation type="submission" date="2019-10" db="EMBL/GenBank/DDBJ databases">
        <title>Vibrio sp. nov., isolated from Coralline algae surface.</title>
        <authorList>
            <person name="Geng Y."/>
            <person name="Zhang X."/>
        </authorList>
    </citation>
    <scope>NUCLEOTIDE SEQUENCE [LARGE SCALE GENOMIC DNA]</scope>
    <source>
        <strain evidence="2 3">SM1977</strain>
    </source>
</reference>
<dbReference type="Pfam" id="PF11355">
    <property type="entry name" value="DUF3157"/>
    <property type="match status" value="1"/>
</dbReference>
<proteinExistence type="predicted"/>
<evidence type="ECO:0000313" key="2">
    <source>
        <dbReference type="EMBL" id="QGA66111.1"/>
    </source>
</evidence>
<dbReference type="RefSeq" id="WP_153448248.1">
    <property type="nucleotide sequence ID" value="NZ_CP045700.1"/>
</dbReference>
<evidence type="ECO:0000313" key="3">
    <source>
        <dbReference type="Proteomes" id="UP000348942"/>
    </source>
</evidence>
<keyword evidence="1" id="KW-0732">Signal</keyword>
<protein>
    <submittedName>
        <fullName evidence="2">DUF3157 family protein</fullName>
    </submittedName>
</protein>
<gene>
    <name evidence="2" type="ORF">GFB47_11600</name>
</gene>
<dbReference type="EMBL" id="CP045700">
    <property type="protein sequence ID" value="QGA66111.1"/>
    <property type="molecule type" value="Genomic_DNA"/>
</dbReference>
<name>A0A5Q0THI6_9VIBR</name>